<dbReference type="RefSeq" id="WP_006720657.1">
    <property type="nucleotide sequence ID" value="NZ_CP085935.1"/>
</dbReference>
<dbReference type="EMBL" id="ABXJ01000057">
    <property type="protein sequence ID" value="EEA90794.1"/>
    <property type="molecule type" value="Genomic_DNA"/>
</dbReference>
<dbReference type="eggNOG" id="COG3262">
    <property type="taxonomic scope" value="Bacteria"/>
</dbReference>
<dbReference type="Gene3D" id="3.30.460.80">
    <property type="entry name" value="NADH:ubiquinone oxidoreductase, 30kDa subunit"/>
    <property type="match status" value="1"/>
</dbReference>
<dbReference type="HOGENOM" id="CLU_1169078_0_0_11"/>
<proteinExistence type="predicted"/>
<dbReference type="GeneID" id="98002039"/>
<evidence type="ECO:0000313" key="5">
    <source>
        <dbReference type="Proteomes" id="UP000003560"/>
    </source>
</evidence>
<reference evidence="4 5" key="2">
    <citation type="submission" date="2008-10" db="EMBL/GenBank/DDBJ databases">
        <authorList>
            <person name="Fulton L."/>
            <person name="Clifton S."/>
            <person name="Fulton B."/>
            <person name="Xu J."/>
            <person name="Minx P."/>
            <person name="Pepin K.H."/>
            <person name="Johnson M."/>
            <person name="Thiruvilangam P."/>
            <person name="Bhonagiri V."/>
            <person name="Nash W.E."/>
            <person name="Mardis E.R."/>
            <person name="Wilson R.K."/>
        </authorList>
    </citation>
    <scope>NUCLEOTIDE SEQUENCE [LARGE SCALE GENOMIC DNA]</scope>
    <source>
        <strain evidence="4 5">DSM 13279</strain>
    </source>
</reference>
<dbReference type="InterPro" id="IPR037232">
    <property type="entry name" value="NADH_quin_OxRdtase_su_C/D-like"/>
</dbReference>
<dbReference type="STRING" id="445975.COLSTE_01000"/>
<evidence type="ECO:0000313" key="4">
    <source>
        <dbReference type="EMBL" id="EEA90794.1"/>
    </source>
</evidence>
<evidence type="ECO:0000256" key="1">
    <source>
        <dbReference type="SAM" id="Coils"/>
    </source>
</evidence>
<keyword evidence="1" id="KW-0175">Coiled coil</keyword>
<dbReference type="SUPFAM" id="SSF143243">
    <property type="entry name" value="Nqo5-like"/>
    <property type="match status" value="1"/>
</dbReference>
<name>B6GAA4_9ACTN</name>
<reference evidence="4 5" key="1">
    <citation type="submission" date="2008-10" db="EMBL/GenBank/DDBJ databases">
        <title>Draft genome sequence of Collinsella stercoris (DSM 13279).</title>
        <authorList>
            <person name="Sudarsanam P."/>
            <person name="Ley R."/>
            <person name="Guruge J."/>
            <person name="Turnbaugh P.J."/>
            <person name="Mahowald M."/>
            <person name="Liep D."/>
            <person name="Gordon J."/>
        </authorList>
    </citation>
    <scope>NUCLEOTIDE SEQUENCE [LARGE SCALE GENOMIC DNA]</scope>
    <source>
        <strain evidence="4 5">DSM 13279</strain>
    </source>
</reference>
<dbReference type="InterPro" id="IPR001268">
    <property type="entry name" value="NADH_UbQ_OxRdtase_30kDa_su"/>
</dbReference>
<sequence>MYTTSFVDVPLEELLTRVQTLKHEGMRFVQMCAETTEQGIDLLYTFYDETREHALNLCVYGIDAESRVPSIQGLYFAAFSYENETHDLYGVRFINMKLDFGGHFFNVATSEPMTIITPEIKAEREKLAKKKALAAAKAEAAAKKAREEAEAAQAERALHTSGAEADSAAVAAVNAAAPAGDAAPTDSGSAAGAAKAAGAPASASAQAKAAPAPKPAMTAEERAAKMEAKLAAMDPEKAAKVRAALAAKAAKDAAAGKDGE</sequence>
<feature type="region of interest" description="Disordered" evidence="2">
    <location>
        <begin position="204"/>
        <end position="237"/>
    </location>
</feature>
<organism evidence="4 5">
    <name type="scientific">Collinsella stercoris DSM 13279</name>
    <dbReference type="NCBI Taxonomy" id="445975"/>
    <lineage>
        <taxon>Bacteria</taxon>
        <taxon>Bacillati</taxon>
        <taxon>Actinomycetota</taxon>
        <taxon>Coriobacteriia</taxon>
        <taxon>Coriobacteriales</taxon>
        <taxon>Coriobacteriaceae</taxon>
        <taxon>Collinsella</taxon>
    </lineage>
</organism>
<evidence type="ECO:0000259" key="3">
    <source>
        <dbReference type="Pfam" id="PF00329"/>
    </source>
</evidence>
<dbReference type="Proteomes" id="UP000003560">
    <property type="component" value="Unassembled WGS sequence"/>
</dbReference>
<feature type="compositionally biased region" description="Basic and acidic residues" evidence="2">
    <location>
        <begin position="219"/>
        <end position="237"/>
    </location>
</feature>
<comment type="caution">
    <text evidence="4">The sequence shown here is derived from an EMBL/GenBank/DDBJ whole genome shotgun (WGS) entry which is preliminary data.</text>
</comment>
<keyword evidence="5" id="KW-1185">Reference proteome</keyword>
<dbReference type="OrthoDB" id="3178054at2"/>
<gene>
    <name evidence="4" type="ORF">COLSTE_01000</name>
</gene>
<protein>
    <recommendedName>
        <fullName evidence="3">NADH:ubiquinone oxidoreductase 30kDa subunit domain-containing protein</fullName>
    </recommendedName>
</protein>
<evidence type="ECO:0000256" key="2">
    <source>
        <dbReference type="SAM" id="MobiDB-lite"/>
    </source>
</evidence>
<dbReference type="Pfam" id="PF00329">
    <property type="entry name" value="Complex1_30kDa"/>
    <property type="match status" value="1"/>
</dbReference>
<feature type="coiled-coil region" evidence="1">
    <location>
        <begin position="128"/>
        <end position="157"/>
    </location>
</feature>
<dbReference type="GO" id="GO:0008137">
    <property type="term" value="F:NADH dehydrogenase (ubiquinone) activity"/>
    <property type="evidence" value="ECO:0007669"/>
    <property type="project" value="InterPro"/>
</dbReference>
<feature type="domain" description="NADH:ubiquinone oxidoreductase 30kDa subunit" evidence="3">
    <location>
        <begin position="8"/>
        <end position="95"/>
    </location>
</feature>
<accession>B6GAA4</accession>
<dbReference type="AlphaFoldDB" id="B6GAA4"/>